<evidence type="ECO:0000313" key="2">
    <source>
        <dbReference type="EMBL" id="KZP28256.1"/>
    </source>
</evidence>
<reference evidence="2 3" key="1">
    <citation type="journal article" date="2016" name="Mol. Biol. Evol.">
        <title>Comparative Genomics of Early-Diverging Mushroom-Forming Fungi Provides Insights into the Origins of Lignocellulose Decay Capabilities.</title>
        <authorList>
            <person name="Nagy L.G."/>
            <person name="Riley R."/>
            <person name="Tritt A."/>
            <person name="Adam C."/>
            <person name="Daum C."/>
            <person name="Floudas D."/>
            <person name="Sun H."/>
            <person name="Yadav J.S."/>
            <person name="Pangilinan J."/>
            <person name="Larsson K.H."/>
            <person name="Matsuura K."/>
            <person name="Barry K."/>
            <person name="Labutti K."/>
            <person name="Kuo R."/>
            <person name="Ohm R.A."/>
            <person name="Bhattacharya S.S."/>
            <person name="Shirouzu T."/>
            <person name="Yoshinaga Y."/>
            <person name="Martin F.M."/>
            <person name="Grigoriev I.V."/>
            <person name="Hibbett D.S."/>
        </authorList>
    </citation>
    <scope>NUCLEOTIDE SEQUENCE [LARGE SCALE GENOMIC DNA]</scope>
    <source>
        <strain evidence="2 3">CBS 109695</strain>
    </source>
</reference>
<keyword evidence="1" id="KW-0732">Signal</keyword>
<feature type="signal peptide" evidence="1">
    <location>
        <begin position="1"/>
        <end position="27"/>
    </location>
</feature>
<evidence type="ECO:0000313" key="3">
    <source>
        <dbReference type="Proteomes" id="UP000076532"/>
    </source>
</evidence>
<feature type="chain" id="PRO_5007879130" evidence="1">
    <location>
        <begin position="28"/>
        <end position="145"/>
    </location>
</feature>
<sequence length="145" mass="15714">MLRFPGTTALSAWQSAIVLLLLRSTFSSEAQIERVMQWAVCDFCSNPQPACNIAVHHYANARDSTQAACRAGIRPGFHGPSMDHGLSGTDQIALYSAPPGDARGPYCKPQFTNTARVGCPPVIDTLYIKSPIIAQLEVWNTPAQI</sequence>
<gene>
    <name evidence="2" type="ORF">FIBSPDRAFT_885840</name>
</gene>
<protein>
    <submittedName>
        <fullName evidence="2">Uncharacterized protein</fullName>
    </submittedName>
</protein>
<name>A0A166RGU2_9AGAM</name>
<dbReference type="AlphaFoldDB" id="A0A166RGU2"/>
<dbReference type="Proteomes" id="UP000076532">
    <property type="component" value="Unassembled WGS sequence"/>
</dbReference>
<proteinExistence type="predicted"/>
<keyword evidence="3" id="KW-1185">Reference proteome</keyword>
<evidence type="ECO:0000256" key="1">
    <source>
        <dbReference type="SAM" id="SignalP"/>
    </source>
</evidence>
<organism evidence="2 3">
    <name type="scientific">Athelia psychrophila</name>
    <dbReference type="NCBI Taxonomy" id="1759441"/>
    <lineage>
        <taxon>Eukaryota</taxon>
        <taxon>Fungi</taxon>
        <taxon>Dikarya</taxon>
        <taxon>Basidiomycota</taxon>
        <taxon>Agaricomycotina</taxon>
        <taxon>Agaricomycetes</taxon>
        <taxon>Agaricomycetidae</taxon>
        <taxon>Atheliales</taxon>
        <taxon>Atheliaceae</taxon>
        <taxon>Athelia</taxon>
    </lineage>
</organism>
<dbReference type="EMBL" id="KV417504">
    <property type="protein sequence ID" value="KZP28256.1"/>
    <property type="molecule type" value="Genomic_DNA"/>
</dbReference>
<accession>A0A166RGU2</accession>